<comment type="caution">
    <text evidence="1">The sequence shown here is derived from an EMBL/GenBank/DDBJ whole genome shotgun (WGS) entry which is preliminary data.</text>
</comment>
<organism evidence="1 2">
    <name type="scientific">Diphasiastrum complanatum</name>
    <name type="common">Issler's clubmoss</name>
    <name type="synonym">Lycopodium complanatum</name>
    <dbReference type="NCBI Taxonomy" id="34168"/>
    <lineage>
        <taxon>Eukaryota</taxon>
        <taxon>Viridiplantae</taxon>
        <taxon>Streptophyta</taxon>
        <taxon>Embryophyta</taxon>
        <taxon>Tracheophyta</taxon>
        <taxon>Lycopodiopsida</taxon>
        <taxon>Lycopodiales</taxon>
        <taxon>Lycopodiaceae</taxon>
        <taxon>Lycopodioideae</taxon>
        <taxon>Diphasiastrum</taxon>
    </lineage>
</organism>
<sequence length="447" mass="48728">MALAPSSSDPRLSSAASMALLSSSASSQAQLQFQTLPALQSHPSQLRGDVSGEGVNPLLYVSFNQDHTCFACGTHTGFRIYNCDPFRETFRREFDDESLLFPPNRSNFGAAGSGIGIVEMLFKSNISALVGGGKAPRYYPNRVMIWDDNQSRCIGELMFRSEVRAVKLRRDRLVVLLEYKIYVYNFMDLRVVHQIETLSNPKGLCALSSASNSCVLACPGLRGGEVRLELYSVKKTKFVQAHESALACMALSQDGSLLATASTKGTLIRIFRTADGTKLQELRRGADKAAIYSISFSSNCYWLAISSDKGTVHVFSVKSPLASSFDDGRGSNSAYEPGTMSSRLTSSISSSLLLAGSSLLSFASANTGSSLSFMKGVLPRYFSSEWSFAQFRLLEETRSIVAFGPQKNTIIIVCANGSYYRCAFDPVSGGEMVQQEFARFFKPAGEL</sequence>
<name>A0ACC2DBQ6_DIPCM</name>
<dbReference type="Proteomes" id="UP001162992">
    <property type="component" value="Chromosome 6"/>
</dbReference>
<reference evidence="2" key="1">
    <citation type="journal article" date="2024" name="Proc. Natl. Acad. Sci. U.S.A.">
        <title>Extraordinary preservation of gene collinearity over three hundred million years revealed in homosporous lycophytes.</title>
        <authorList>
            <person name="Li C."/>
            <person name="Wickell D."/>
            <person name="Kuo L.Y."/>
            <person name="Chen X."/>
            <person name="Nie B."/>
            <person name="Liao X."/>
            <person name="Peng D."/>
            <person name="Ji J."/>
            <person name="Jenkins J."/>
            <person name="Williams M."/>
            <person name="Shu S."/>
            <person name="Plott C."/>
            <person name="Barry K."/>
            <person name="Rajasekar S."/>
            <person name="Grimwood J."/>
            <person name="Han X."/>
            <person name="Sun S."/>
            <person name="Hou Z."/>
            <person name="He W."/>
            <person name="Dai G."/>
            <person name="Sun C."/>
            <person name="Schmutz J."/>
            <person name="Leebens-Mack J.H."/>
            <person name="Li F.W."/>
            <person name="Wang L."/>
        </authorList>
    </citation>
    <scope>NUCLEOTIDE SEQUENCE [LARGE SCALE GENOMIC DNA]</scope>
    <source>
        <strain evidence="2">cv. PW_Plant_1</strain>
    </source>
</reference>
<gene>
    <name evidence="1" type="ORF">O6H91_06G025400</name>
</gene>
<accession>A0ACC2DBQ6</accession>
<dbReference type="EMBL" id="CM055097">
    <property type="protein sequence ID" value="KAJ7551704.1"/>
    <property type="molecule type" value="Genomic_DNA"/>
</dbReference>
<evidence type="ECO:0000313" key="1">
    <source>
        <dbReference type="EMBL" id="KAJ7551704.1"/>
    </source>
</evidence>
<evidence type="ECO:0000313" key="2">
    <source>
        <dbReference type="Proteomes" id="UP001162992"/>
    </source>
</evidence>
<protein>
    <submittedName>
        <fullName evidence="1">Uncharacterized protein</fullName>
    </submittedName>
</protein>
<keyword evidence="2" id="KW-1185">Reference proteome</keyword>
<proteinExistence type="predicted"/>